<dbReference type="SMART" id="SM00398">
    <property type="entry name" value="HMG"/>
    <property type="match status" value="1"/>
</dbReference>
<evidence type="ECO:0000259" key="6">
    <source>
        <dbReference type="PROSITE" id="PS50118"/>
    </source>
</evidence>
<evidence type="ECO:0000256" key="4">
    <source>
        <dbReference type="SAM" id="MobiDB-lite"/>
    </source>
</evidence>
<feature type="DNA-binding region" description="HMG box" evidence="3">
    <location>
        <begin position="431"/>
        <end position="499"/>
    </location>
</feature>
<name>A0ABR4MG92_9PEZI</name>
<proteinExistence type="predicted"/>
<keyword evidence="5" id="KW-0812">Transmembrane</keyword>
<dbReference type="CDD" id="cd01389">
    <property type="entry name" value="HMG-box_ROX1-like"/>
    <property type="match status" value="1"/>
</dbReference>
<dbReference type="InterPro" id="IPR050140">
    <property type="entry name" value="SRY-related_HMG-box_TF-like"/>
</dbReference>
<keyword evidence="8" id="KW-1185">Reference proteome</keyword>
<feature type="region of interest" description="Disordered" evidence="4">
    <location>
        <begin position="42"/>
        <end position="83"/>
    </location>
</feature>
<keyword evidence="1 3" id="KW-0238">DNA-binding</keyword>
<dbReference type="EMBL" id="JABSNW010000005">
    <property type="protein sequence ID" value="KAL2887310.1"/>
    <property type="molecule type" value="Genomic_DNA"/>
</dbReference>
<organism evidence="7 8">
    <name type="scientific">Ceratocystis lukuohia</name>
    <dbReference type="NCBI Taxonomy" id="2019550"/>
    <lineage>
        <taxon>Eukaryota</taxon>
        <taxon>Fungi</taxon>
        <taxon>Dikarya</taxon>
        <taxon>Ascomycota</taxon>
        <taxon>Pezizomycotina</taxon>
        <taxon>Sordariomycetes</taxon>
        <taxon>Hypocreomycetidae</taxon>
        <taxon>Microascales</taxon>
        <taxon>Ceratocystidaceae</taxon>
        <taxon>Ceratocystis</taxon>
    </lineage>
</organism>
<evidence type="ECO:0000313" key="7">
    <source>
        <dbReference type="EMBL" id="KAL2887310.1"/>
    </source>
</evidence>
<evidence type="ECO:0000256" key="1">
    <source>
        <dbReference type="ARBA" id="ARBA00023125"/>
    </source>
</evidence>
<dbReference type="SUPFAM" id="SSF47095">
    <property type="entry name" value="HMG-box"/>
    <property type="match status" value="1"/>
</dbReference>
<feature type="compositionally biased region" description="Polar residues" evidence="4">
    <location>
        <begin position="66"/>
        <end position="83"/>
    </location>
</feature>
<dbReference type="GeneID" id="98119043"/>
<dbReference type="RefSeq" id="XP_070858490.1">
    <property type="nucleotide sequence ID" value="XM_071003318.1"/>
</dbReference>
<comment type="caution">
    <text evidence="7">The sequence shown here is derived from an EMBL/GenBank/DDBJ whole genome shotgun (WGS) entry which is preliminary data.</text>
</comment>
<feature type="domain" description="HMG box" evidence="6">
    <location>
        <begin position="431"/>
        <end position="499"/>
    </location>
</feature>
<dbReference type="PROSITE" id="PS50118">
    <property type="entry name" value="HMG_BOX_2"/>
    <property type="match status" value="1"/>
</dbReference>
<dbReference type="PANTHER" id="PTHR10270">
    <property type="entry name" value="SOX TRANSCRIPTION FACTOR"/>
    <property type="match status" value="1"/>
</dbReference>
<dbReference type="PANTHER" id="PTHR10270:SF161">
    <property type="entry name" value="SEX-DETERMINING REGION Y PROTEIN"/>
    <property type="match status" value="1"/>
</dbReference>
<keyword evidence="5" id="KW-0472">Membrane</keyword>
<feature type="transmembrane region" description="Helical" evidence="5">
    <location>
        <begin position="331"/>
        <end position="349"/>
    </location>
</feature>
<keyword evidence="2" id="KW-0804">Transcription</keyword>
<evidence type="ECO:0000256" key="5">
    <source>
        <dbReference type="SAM" id="Phobius"/>
    </source>
</evidence>
<accession>A0ABR4MG92</accession>
<dbReference type="Gene3D" id="1.10.30.10">
    <property type="entry name" value="High mobility group box domain"/>
    <property type="match status" value="1"/>
</dbReference>
<feature type="compositionally biased region" description="Polar residues" evidence="4">
    <location>
        <begin position="42"/>
        <end position="57"/>
    </location>
</feature>
<evidence type="ECO:0000313" key="8">
    <source>
        <dbReference type="Proteomes" id="UP001610728"/>
    </source>
</evidence>
<gene>
    <name evidence="7" type="ORF">HOO65_050431</name>
</gene>
<dbReference type="Pfam" id="PF00505">
    <property type="entry name" value="HMG_box"/>
    <property type="match status" value="1"/>
</dbReference>
<sequence length="520" mass="58534">MDTTLPHHASMYPNFDVNSEAEISQGLEISNHTDINYNSQMCATSQPSSKTNGNVKSPAQFDMNGVSRSNTNFERDSASQPDSNINAIINSAPQSSSHEMNAGPRFDLSIEMNAIPQPDAHIHIETNYIPQLGPFDLNTASHFDPNACVSAVFQPDLHADIDMTLVPQLSHFEMNIIPPFERQVGINTLSQFDPYSEINTVTPANLHANFAMDYVPQLNPLEMNNTSSFGLHTGLNGIFQPDPQANVNMNYVPSLNHFETNTIAQSGPTPEMNTVAQFQPGLDMSVVSGSNLGVDSDRVSDINSNANTSSAADKTQGVILRKIFDMMIPQFLFYAVNVAVIEANLVLLLKPKSKNFLLKSTTLTLGTEVRLVRDLQQPHRFLIGNKMLFDTHQKSAVSIPGCEDPLWFDVIPSSLMRPAPQVSKKKVEYRVPRPPNAYILYRKDKHRGVKARNPHMDNNDISRWLGERWKFETLKIRDHYQKTARDYKEMFMLTYPDYQYRPRKANQRKRRAKRTAVSAH</sequence>
<evidence type="ECO:0000256" key="2">
    <source>
        <dbReference type="ARBA" id="ARBA00023163"/>
    </source>
</evidence>
<protein>
    <submittedName>
        <fullName evidence="7">Mating type MAT1-2-1 protein</fullName>
    </submittedName>
</protein>
<dbReference type="InterPro" id="IPR009071">
    <property type="entry name" value="HMG_box_dom"/>
</dbReference>
<reference evidence="7 8" key="1">
    <citation type="submission" date="2020-05" db="EMBL/GenBank/DDBJ databases">
        <title>Ceratocystis lukuohia genome.</title>
        <authorList>
            <person name="Harrington T.C."/>
            <person name="Kim K."/>
            <person name="Mayers C.G."/>
        </authorList>
    </citation>
    <scope>NUCLEOTIDE SEQUENCE [LARGE SCALE GENOMIC DNA]</scope>
    <source>
        <strain evidence="7 8">C4212</strain>
    </source>
</reference>
<keyword evidence="3" id="KW-0539">Nucleus</keyword>
<dbReference type="Proteomes" id="UP001610728">
    <property type="component" value="Unassembled WGS sequence"/>
</dbReference>
<dbReference type="InterPro" id="IPR036910">
    <property type="entry name" value="HMG_box_dom_sf"/>
</dbReference>
<keyword evidence="5" id="KW-1133">Transmembrane helix</keyword>
<evidence type="ECO:0000256" key="3">
    <source>
        <dbReference type="PROSITE-ProRule" id="PRU00267"/>
    </source>
</evidence>